<protein>
    <submittedName>
        <fullName evidence="1">Uncharacterized protein</fullName>
    </submittedName>
</protein>
<proteinExistence type="predicted"/>
<sequence length="82" mass="9514">MTNLQILTGFETEINLLDNELAKPAADDSLFWLNQAALKFVKLRTNGDFSHFTGYEQTEKRRNDLVKLFREFQTDLSESSKI</sequence>
<reference evidence="1" key="1">
    <citation type="submission" date="2024-03" db="EMBL/GenBank/DDBJ databases">
        <title>Diverse circular DNA viruses in blood, oral, and fecal samples of captive lemurs.</title>
        <authorList>
            <person name="Paietta E.N."/>
            <person name="Kraberger S."/>
            <person name="Lund M.C."/>
            <person name="Custer J.M."/>
            <person name="Vargas K.M."/>
            <person name="Ehmke E.E."/>
            <person name="Yoder A.D."/>
            <person name="Varsani A."/>
        </authorList>
    </citation>
    <scope>NUCLEOTIDE SEQUENCE</scope>
    <source>
        <strain evidence="1">Duke_30FF_63</strain>
    </source>
</reference>
<organism evidence="1">
    <name type="scientific">Dulem virus 42</name>
    <dbReference type="NCBI Taxonomy" id="3145760"/>
    <lineage>
        <taxon>Viruses</taxon>
        <taxon>Duplodnaviria</taxon>
        <taxon>Heunggongvirae</taxon>
        <taxon>Uroviricota</taxon>
        <taxon>Caudoviricetes</taxon>
    </lineage>
</organism>
<dbReference type="EMBL" id="PP511876">
    <property type="protein sequence ID" value="XCD08321.1"/>
    <property type="molecule type" value="Genomic_DNA"/>
</dbReference>
<accession>A0AAU8B9U9</accession>
<name>A0AAU8B9U9_9CAUD</name>
<evidence type="ECO:0000313" key="1">
    <source>
        <dbReference type="EMBL" id="XCD08321.1"/>
    </source>
</evidence>